<organism evidence="3 4">
    <name type="scientific">Cryobacterium algoricola</name>
    <dbReference type="NCBI Taxonomy" id="1259183"/>
    <lineage>
        <taxon>Bacteria</taxon>
        <taxon>Bacillati</taxon>
        <taxon>Actinomycetota</taxon>
        <taxon>Actinomycetes</taxon>
        <taxon>Micrococcales</taxon>
        <taxon>Microbacteriaceae</taxon>
        <taxon>Cryobacterium</taxon>
    </lineage>
</organism>
<keyword evidence="2" id="KW-0812">Transmembrane</keyword>
<dbReference type="EMBL" id="SOFG01000002">
    <property type="protein sequence ID" value="TFB91271.1"/>
    <property type="molecule type" value="Genomic_DNA"/>
</dbReference>
<feature type="transmembrane region" description="Helical" evidence="2">
    <location>
        <begin position="163"/>
        <end position="179"/>
    </location>
</feature>
<keyword evidence="4" id="KW-1185">Reference proteome</keyword>
<feature type="transmembrane region" description="Helical" evidence="2">
    <location>
        <begin position="123"/>
        <end position="156"/>
    </location>
</feature>
<evidence type="ECO:0008006" key="5">
    <source>
        <dbReference type="Google" id="ProtNLM"/>
    </source>
</evidence>
<feature type="transmembrane region" description="Helical" evidence="2">
    <location>
        <begin position="342"/>
        <end position="361"/>
    </location>
</feature>
<evidence type="ECO:0000256" key="2">
    <source>
        <dbReference type="SAM" id="Phobius"/>
    </source>
</evidence>
<sequence>MYWNGAHALLTGGGITESGGLALRGIFSAVIYVPAAFVALVAGEGSAGWAVLVQNAALISVIGGIIVPRLAGRGVQPRSWQVWVSAIGTSLLLRGFAPFTLLDLWAVAFVLVAVLLLSTSTRALMFVLGGCALAVGVNLRPVYIVPVALLFVIWCVPRWKRAVFALVGICAGFSVQAFYNGHAFLSWLPWPVDTFRIGQIQTQYASFIVRYDTLAYDGSGDPRQFSCSPSMADLVSGRPPGSVGELIQLFVAHPIQSTGFAVEKVASSLNWSAATPYSGVMPGRLTLFGVVVVFIAIAGLLVFLRQPRVPGGLAANLSTPLLLTLSAATAGTIVFSAPEARFALPIVLVGMVGLVRGLGGVSQFMNATARGWIWRAVGVLLIAGFIVLGQMGLAHPAPRGDVTSSQCVEPPSASGAGH</sequence>
<accession>A0ABY2IHU8</accession>
<dbReference type="RefSeq" id="WP_134531690.1">
    <property type="nucleotide sequence ID" value="NZ_SOFG01000002.1"/>
</dbReference>
<proteinExistence type="predicted"/>
<reference evidence="3 4" key="1">
    <citation type="submission" date="2019-03" db="EMBL/GenBank/DDBJ databases">
        <title>Genomics of glacier-inhabiting Cryobacterium strains.</title>
        <authorList>
            <person name="Liu Q."/>
            <person name="Xin Y.-H."/>
        </authorList>
    </citation>
    <scope>NUCLEOTIDE SEQUENCE [LARGE SCALE GENOMIC DNA]</scope>
    <source>
        <strain evidence="3 4">MDB2-B</strain>
    </source>
</reference>
<comment type="caution">
    <text evidence="3">The sequence shown here is derived from an EMBL/GenBank/DDBJ whole genome shotgun (WGS) entry which is preliminary data.</text>
</comment>
<evidence type="ECO:0000256" key="1">
    <source>
        <dbReference type="SAM" id="MobiDB-lite"/>
    </source>
</evidence>
<dbReference type="Proteomes" id="UP000297608">
    <property type="component" value="Unassembled WGS sequence"/>
</dbReference>
<protein>
    <recommendedName>
        <fullName evidence="5">Glycosyltransferase RgtA/B/C/D-like domain-containing protein</fullName>
    </recommendedName>
</protein>
<name>A0ABY2IHU8_9MICO</name>
<feature type="transmembrane region" description="Helical" evidence="2">
    <location>
        <begin position="285"/>
        <end position="304"/>
    </location>
</feature>
<keyword evidence="2" id="KW-0472">Membrane</keyword>
<feature type="region of interest" description="Disordered" evidence="1">
    <location>
        <begin position="397"/>
        <end position="418"/>
    </location>
</feature>
<gene>
    <name evidence="3" type="ORF">E3O44_00295</name>
</gene>
<keyword evidence="2" id="KW-1133">Transmembrane helix</keyword>
<evidence type="ECO:0000313" key="3">
    <source>
        <dbReference type="EMBL" id="TFB91271.1"/>
    </source>
</evidence>
<feature type="transmembrane region" description="Helical" evidence="2">
    <location>
        <begin position="21"/>
        <end position="43"/>
    </location>
</feature>
<feature type="transmembrane region" description="Helical" evidence="2">
    <location>
        <begin position="316"/>
        <end position="336"/>
    </location>
</feature>
<feature type="transmembrane region" description="Helical" evidence="2">
    <location>
        <begin position="373"/>
        <end position="393"/>
    </location>
</feature>
<feature type="transmembrane region" description="Helical" evidence="2">
    <location>
        <begin position="49"/>
        <end position="71"/>
    </location>
</feature>
<feature type="transmembrane region" description="Helical" evidence="2">
    <location>
        <begin position="91"/>
        <end position="117"/>
    </location>
</feature>
<evidence type="ECO:0000313" key="4">
    <source>
        <dbReference type="Proteomes" id="UP000297608"/>
    </source>
</evidence>